<feature type="region of interest" description="Disordered" evidence="1">
    <location>
        <begin position="44"/>
        <end position="70"/>
    </location>
</feature>
<dbReference type="Proteomes" id="UP001218218">
    <property type="component" value="Unassembled WGS sequence"/>
</dbReference>
<sequence length="142" mass="15955">MKCNVQQSRQRKVWVNQMAKQRCQEAITLRSAYLQWFHDRQNSALDESDADSSDSEDDTGHPSGKPEVIIRLPPTKLPTTAYKIAKSLAIKNVTVVYLQTAHGAQNIIPALANFLKLHFKSSPAPGIYDCFDIFTQITLLLP</sequence>
<reference evidence="2" key="1">
    <citation type="submission" date="2023-03" db="EMBL/GenBank/DDBJ databases">
        <title>Massive genome expansion in bonnet fungi (Mycena s.s.) driven by repeated elements and novel gene families across ecological guilds.</title>
        <authorList>
            <consortium name="Lawrence Berkeley National Laboratory"/>
            <person name="Harder C.B."/>
            <person name="Miyauchi S."/>
            <person name="Viragh M."/>
            <person name="Kuo A."/>
            <person name="Thoen E."/>
            <person name="Andreopoulos B."/>
            <person name="Lu D."/>
            <person name="Skrede I."/>
            <person name="Drula E."/>
            <person name="Henrissat B."/>
            <person name="Morin E."/>
            <person name="Kohler A."/>
            <person name="Barry K."/>
            <person name="LaButti K."/>
            <person name="Morin E."/>
            <person name="Salamov A."/>
            <person name="Lipzen A."/>
            <person name="Mereny Z."/>
            <person name="Hegedus B."/>
            <person name="Baldrian P."/>
            <person name="Stursova M."/>
            <person name="Weitz H."/>
            <person name="Taylor A."/>
            <person name="Grigoriev I.V."/>
            <person name="Nagy L.G."/>
            <person name="Martin F."/>
            <person name="Kauserud H."/>
        </authorList>
    </citation>
    <scope>NUCLEOTIDE SEQUENCE</scope>
    <source>
        <strain evidence="2">CBHHK002</strain>
    </source>
</reference>
<feature type="compositionally biased region" description="Acidic residues" evidence="1">
    <location>
        <begin position="46"/>
        <end position="57"/>
    </location>
</feature>
<evidence type="ECO:0000256" key="1">
    <source>
        <dbReference type="SAM" id="MobiDB-lite"/>
    </source>
</evidence>
<protein>
    <submittedName>
        <fullName evidence="2">Uncharacterized protein</fullName>
    </submittedName>
</protein>
<accession>A0AAD7AWP2</accession>
<gene>
    <name evidence="2" type="ORF">DFH08DRAFT_796900</name>
</gene>
<name>A0AAD7AWP2_9AGAR</name>
<keyword evidence="3" id="KW-1185">Reference proteome</keyword>
<dbReference type="EMBL" id="JARIHO010000001">
    <property type="protein sequence ID" value="KAJ7369105.1"/>
    <property type="molecule type" value="Genomic_DNA"/>
</dbReference>
<organism evidence="2 3">
    <name type="scientific">Mycena albidolilacea</name>
    <dbReference type="NCBI Taxonomy" id="1033008"/>
    <lineage>
        <taxon>Eukaryota</taxon>
        <taxon>Fungi</taxon>
        <taxon>Dikarya</taxon>
        <taxon>Basidiomycota</taxon>
        <taxon>Agaricomycotina</taxon>
        <taxon>Agaricomycetes</taxon>
        <taxon>Agaricomycetidae</taxon>
        <taxon>Agaricales</taxon>
        <taxon>Marasmiineae</taxon>
        <taxon>Mycenaceae</taxon>
        <taxon>Mycena</taxon>
    </lineage>
</organism>
<evidence type="ECO:0000313" key="2">
    <source>
        <dbReference type="EMBL" id="KAJ7369105.1"/>
    </source>
</evidence>
<evidence type="ECO:0000313" key="3">
    <source>
        <dbReference type="Proteomes" id="UP001218218"/>
    </source>
</evidence>
<comment type="caution">
    <text evidence="2">The sequence shown here is derived from an EMBL/GenBank/DDBJ whole genome shotgun (WGS) entry which is preliminary data.</text>
</comment>
<dbReference type="AlphaFoldDB" id="A0AAD7AWP2"/>
<proteinExistence type="predicted"/>